<dbReference type="WBParaSite" id="TMUE_1000004645.1">
    <property type="protein sequence ID" value="TMUE_1000004645.1"/>
    <property type="gene ID" value="WBGene00287440"/>
</dbReference>
<protein>
    <submittedName>
        <fullName evidence="2">Uncharacterized protein</fullName>
    </submittedName>
</protein>
<dbReference type="AlphaFoldDB" id="A0A5S6QC35"/>
<organism evidence="1 2">
    <name type="scientific">Trichuris muris</name>
    <name type="common">Mouse whipworm</name>
    <dbReference type="NCBI Taxonomy" id="70415"/>
    <lineage>
        <taxon>Eukaryota</taxon>
        <taxon>Metazoa</taxon>
        <taxon>Ecdysozoa</taxon>
        <taxon>Nematoda</taxon>
        <taxon>Enoplea</taxon>
        <taxon>Dorylaimia</taxon>
        <taxon>Trichinellida</taxon>
        <taxon>Trichuridae</taxon>
        <taxon>Trichuris</taxon>
    </lineage>
</organism>
<accession>A0A5S6QC35</accession>
<name>A0A5S6QC35_TRIMR</name>
<keyword evidence="1" id="KW-1185">Reference proteome</keyword>
<sequence length="98" mass="10802">MGGTLTRGTGARYRCLHGAPGNSPCSKGRSANYSQKKWQPAASSRGQLRAYAANYARKNTDDAWKNLNESYRPAGAAPKVDIIDVVQFLSYNKIFIEF</sequence>
<reference evidence="2" key="1">
    <citation type="submission" date="2019-12" db="UniProtKB">
        <authorList>
            <consortium name="WormBaseParasite"/>
        </authorList>
    </citation>
    <scope>IDENTIFICATION</scope>
</reference>
<proteinExistence type="predicted"/>
<evidence type="ECO:0000313" key="1">
    <source>
        <dbReference type="Proteomes" id="UP000046395"/>
    </source>
</evidence>
<dbReference type="Proteomes" id="UP000046395">
    <property type="component" value="Unassembled WGS sequence"/>
</dbReference>
<evidence type="ECO:0000313" key="2">
    <source>
        <dbReference type="WBParaSite" id="TMUE_1000004645.1"/>
    </source>
</evidence>